<dbReference type="RefSeq" id="WP_183166693.1">
    <property type="nucleotide sequence ID" value="NZ_JACHXI010000009.1"/>
</dbReference>
<evidence type="ECO:0000313" key="1">
    <source>
        <dbReference type="EMBL" id="MBB3103789.1"/>
    </source>
</evidence>
<accession>A0A839T459</accession>
<dbReference type="Proteomes" id="UP000549250">
    <property type="component" value="Unassembled WGS sequence"/>
</dbReference>
<name>A0A839T459_AZOMA</name>
<keyword evidence="2" id="KW-1185">Reference proteome</keyword>
<comment type="caution">
    <text evidence="1">The sequence shown here is derived from an EMBL/GenBank/DDBJ whole genome shotgun (WGS) entry which is preliminary data.</text>
</comment>
<proteinExistence type="predicted"/>
<protein>
    <submittedName>
        <fullName evidence="1">Phage terminase Nu1 subunit (DNA packaging protein)</fullName>
    </submittedName>
</protein>
<dbReference type="Pfam" id="PF07471">
    <property type="entry name" value="Phage_Nu1"/>
    <property type="match status" value="1"/>
</dbReference>
<reference evidence="1 2" key="1">
    <citation type="submission" date="2020-08" db="EMBL/GenBank/DDBJ databases">
        <title>Genomic Encyclopedia of Type Strains, Phase III (KMG-III): the genomes of soil and plant-associated and newly described type strains.</title>
        <authorList>
            <person name="Whitman W."/>
        </authorList>
    </citation>
    <scope>NUCLEOTIDE SEQUENCE [LARGE SCALE GENOMIC DNA]</scope>
    <source>
        <strain evidence="1 2">CECT 4462</strain>
    </source>
</reference>
<dbReference type="InterPro" id="IPR010906">
    <property type="entry name" value="Phage_lambda_Nu1_terminase-ssu"/>
</dbReference>
<organism evidence="1 2">
    <name type="scientific">Azomonas macrocytogenes</name>
    <name type="common">Azotobacter macrocytogenes</name>
    <dbReference type="NCBI Taxonomy" id="69962"/>
    <lineage>
        <taxon>Bacteria</taxon>
        <taxon>Pseudomonadati</taxon>
        <taxon>Pseudomonadota</taxon>
        <taxon>Gammaproteobacteria</taxon>
        <taxon>Pseudomonadales</taxon>
        <taxon>Pseudomonadaceae</taxon>
        <taxon>Azomonas</taxon>
    </lineage>
</organism>
<gene>
    <name evidence="1" type="ORF">FHR87_002186</name>
</gene>
<dbReference type="AlphaFoldDB" id="A0A839T459"/>
<evidence type="ECO:0000313" key="2">
    <source>
        <dbReference type="Proteomes" id="UP000549250"/>
    </source>
</evidence>
<dbReference type="EMBL" id="JACHXI010000009">
    <property type="protein sequence ID" value="MBB3103789.1"/>
    <property type="molecule type" value="Genomic_DNA"/>
</dbReference>
<sequence>MDIDACRLTYIRYLRGVGSGQVKPATPGDSGQGEEDLERQLTVERLRLTAAQADAQELKNDVVRGQMIPTGFMTMVLGKVVPAIASAFDTLPLIMRRRHPDLTPAHISTLERESTKIRNECSRFGEHVPEYLKEFLAAIE</sequence>